<evidence type="ECO:0000313" key="1">
    <source>
        <dbReference type="EMBL" id="MFB9714345.1"/>
    </source>
</evidence>
<dbReference type="EMBL" id="JBHMBH010000019">
    <property type="protein sequence ID" value="MFB9714345.1"/>
    <property type="molecule type" value="Genomic_DNA"/>
</dbReference>
<accession>A0ABV5UP98</accession>
<dbReference type="RefSeq" id="WP_345044534.1">
    <property type="nucleotide sequence ID" value="NZ_BAABED010000001.1"/>
</dbReference>
<organism evidence="1 2">
    <name type="scientific">Arthrobacter methylotrophus</name>
    <dbReference type="NCBI Taxonomy" id="121291"/>
    <lineage>
        <taxon>Bacteria</taxon>
        <taxon>Bacillati</taxon>
        <taxon>Actinomycetota</taxon>
        <taxon>Actinomycetes</taxon>
        <taxon>Micrococcales</taxon>
        <taxon>Micrococcaceae</taxon>
        <taxon>Arthrobacter</taxon>
    </lineage>
</organism>
<comment type="caution">
    <text evidence="1">The sequence shown here is derived from an EMBL/GenBank/DDBJ whole genome shotgun (WGS) entry which is preliminary data.</text>
</comment>
<sequence length="110" mass="11627">MKTGGYAAHLASLKAPTTPPVPVAPADHLRLFGTTADVVLAHREKITAGVPGCTCGKSYPTDSHSYCAVLHAQHVAIEAVTHVLDAAVAAIRADLDAYERDPEAVERWQS</sequence>
<proteinExistence type="predicted"/>
<keyword evidence="2" id="KW-1185">Reference proteome</keyword>
<gene>
    <name evidence="1" type="ORF">ACFFPI_09440</name>
</gene>
<dbReference type="Proteomes" id="UP001589536">
    <property type="component" value="Unassembled WGS sequence"/>
</dbReference>
<evidence type="ECO:0000313" key="2">
    <source>
        <dbReference type="Proteomes" id="UP001589536"/>
    </source>
</evidence>
<name>A0ABV5UP98_9MICC</name>
<protein>
    <submittedName>
        <fullName evidence="1">Uncharacterized protein</fullName>
    </submittedName>
</protein>
<reference evidence="1 2" key="1">
    <citation type="submission" date="2024-09" db="EMBL/GenBank/DDBJ databases">
        <authorList>
            <person name="Sun Q."/>
            <person name="Mori K."/>
        </authorList>
    </citation>
    <scope>NUCLEOTIDE SEQUENCE [LARGE SCALE GENOMIC DNA]</scope>
    <source>
        <strain evidence="1 2">JCM 13519</strain>
    </source>
</reference>